<dbReference type="EMBL" id="MGJD01000031">
    <property type="protein sequence ID" value="OGM99983.1"/>
    <property type="molecule type" value="Genomic_DNA"/>
</dbReference>
<accession>A0A1F8EGM5</accession>
<dbReference type="PANTHER" id="PTHR12526:SF630">
    <property type="entry name" value="GLYCOSYLTRANSFERASE"/>
    <property type="match status" value="1"/>
</dbReference>
<reference evidence="3 4" key="1">
    <citation type="journal article" date="2016" name="Nat. Commun.">
        <title>Thousands of microbial genomes shed light on interconnected biogeochemical processes in an aquifer system.</title>
        <authorList>
            <person name="Anantharaman K."/>
            <person name="Brown C.T."/>
            <person name="Hug L.A."/>
            <person name="Sharon I."/>
            <person name="Castelle C.J."/>
            <person name="Probst A.J."/>
            <person name="Thomas B.C."/>
            <person name="Singh A."/>
            <person name="Wilkins M.J."/>
            <person name="Karaoz U."/>
            <person name="Brodie E.L."/>
            <person name="Williams K.H."/>
            <person name="Hubbard S.S."/>
            <person name="Banfield J.F."/>
        </authorList>
    </citation>
    <scope>NUCLEOTIDE SEQUENCE [LARGE SCALE GENOMIC DNA]</scope>
</reference>
<dbReference type="AlphaFoldDB" id="A0A1F8EGM5"/>
<gene>
    <name evidence="3" type="ORF">A2650_01060</name>
</gene>
<feature type="domain" description="Glycosyltransferase subfamily 4-like N-terminal" evidence="2">
    <location>
        <begin position="21"/>
        <end position="192"/>
    </location>
</feature>
<dbReference type="PANTHER" id="PTHR12526">
    <property type="entry name" value="GLYCOSYLTRANSFERASE"/>
    <property type="match status" value="1"/>
</dbReference>
<evidence type="ECO:0000259" key="1">
    <source>
        <dbReference type="Pfam" id="PF00534"/>
    </source>
</evidence>
<organism evidence="3 4">
    <name type="scientific">Candidatus Yanofskybacteria bacterium RIFCSPHIGHO2_01_FULL_41_53</name>
    <dbReference type="NCBI Taxonomy" id="1802663"/>
    <lineage>
        <taxon>Bacteria</taxon>
        <taxon>Candidatus Yanofskyibacteriota</taxon>
    </lineage>
</organism>
<dbReference type="Gene3D" id="3.40.50.2000">
    <property type="entry name" value="Glycogen Phosphorylase B"/>
    <property type="match status" value="2"/>
</dbReference>
<dbReference type="Proteomes" id="UP000177117">
    <property type="component" value="Unassembled WGS sequence"/>
</dbReference>
<evidence type="ECO:0000313" key="4">
    <source>
        <dbReference type="Proteomes" id="UP000177117"/>
    </source>
</evidence>
<dbReference type="InterPro" id="IPR028098">
    <property type="entry name" value="Glyco_trans_4-like_N"/>
</dbReference>
<dbReference type="GO" id="GO:0016757">
    <property type="term" value="F:glycosyltransferase activity"/>
    <property type="evidence" value="ECO:0007669"/>
    <property type="project" value="InterPro"/>
</dbReference>
<evidence type="ECO:0000313" key="3">
    <source>
        <dbReference type="EMBL" id="OGM99983.1"/>
    </source>
</evidence>
<dbReference type="Pfam" id="PF00534">
    <property type="entry name" value="Glycos_transf_1"/>
    <property type="match status" value="1"/>
</dbReference>
<dbReference type="InterPro" id="IPR001296">
    <property type="entry name" value="Glyco_trans_1"/>
</dbReference>
<sequence length="392" mass="44563">MANNFMSKTKKILFIITQSEMGGAQRFLYNFLSRIHGRYDILVAIGSDGDKELAVKVKNLGIKTTELIHLRRSISPLNDIRACFEIRDLIKSFKPDDLFLLSSKAGFVSSLATALLRYHPNRLRVIYRIGGWTFNDPWHPAKKQLWLNLERLSAKWKDIIIVNNRHDLEQAQKLGIKPRKGIVLIHNGLDLNKIDFLPRDEARIKIYEKISRSSGKIFQANIIIGAISNLYPTKGIRTLVETAEYFKNNENVAFIVIGEGEERKNLESLIVSRKLQHKVFLLGRIPEAHKFLSAFDLFVLPSVKEGFPWALIEAMAAKIPVIATRVGAVPEIINDGKNGFIVEPNNPPQLAAKIKEVLTSDHLYKEFSIQGHQTVLFNFSEDKMVKEIEALL</sequence>
<name>A0A1F8EGM5_9BACT</name>
<protein>
    <recommendedName>
        <fullName evidence="5">Glycosyl transferase family 1 domain-containing protein</fullName>
    </recommendedName>
</protein>
<evidence type="ECO:0000259" key="2">
    <source>
        <dbReference type="Pfam" id="PF13439"/>
    </source>
</evidence>
<dbReference type="SUPFAM" id="SSF53756">
    <property type="entry name" value="UDP-Glycosyltransferase/glycogen phosphorylase"/>
    <property type="match status" value="1"/>
</dbReference>
<feature type="domain" description="Glycosyl transferase family 1" evidence="1">
    <location>
        <begin position="212"/>
        <end position="371"/>
    </location>
</feature>
<dbReference type="Pfam" id="PF13439">
    <property type="entry name" value="Glyco_transf_4"/>
    <property type="match status" value="1"/>
</dbReference>
<proteinExistence type="predicted"/>
<evidence type="ECO:0008006" key="5">
    <source>
        <dbReference type="Google" id="ProtNLM"/>
    </source>
</evidence>
<comment type="caution">
    <text evidence="3">The sequence shown here is derived from an EMBL/GenBank/DDBJ whole genome shotgun (WGS) entry which is preliminary data.</text>
</comment>